<dbReference type="RefSeq" id="WP_062375935.1">
    <property type="nucleotide sequence ID" value="NZ_LNCD01000145.1"/>
</dbReference>
<evidence type="ECO:0000259" key="5">
    <source>
        <dbReference type="PROSITE" id="PS50943"/>
    </source>
</evidence>
<dbReference type="InterPro" id="IPR026281">
    <property type="entry name" value="HTH_RamB"/>
</dbReference>
<dbReference type="EMBL" id="LNCD01000145">
    <property type="protein sequence ID" value="KWV40749.1"/>
    <property type="molecule type" value="Genomic_DNA"/>
</dbReference>
<dbReference type="InterPro" id="IPR010982">
    <property type="entry name" value="Lambda_DNA-bd_dom_sf"/>
</dbReference>
<dbReference type="PIRSF" id="PIRSF019251">
    <property type="entry name" value="Rv0465c"/>
    <property type="match status" value="1"/>
</dbReference>
<evidence type="ECO:0000256" key="2">
    <source>
        <dbReference type="ARBA" id="ARBA00023015"/>
    </source>
</evidence>
<organism evidence="6 7">
    <name type="scientific">Rhizobium altiplani</name>
    <dbReference type="NCBI Taxonomy" id="1864509"/>
    <lineage>
        <taxon>Bacteria</taxon>
        <taxon>Pseudomonadati</taxon>
        <taxon>Pseudomonadota</taxon>
        <taxon>Alphaproteobacteria</taxon>
        <taxon>Hyphomicrobiales</taxon>
        <taxon>Rhizobiaceae</taxon>
        <taxon>Rhizobium/Agrobacterium group</taxon>
        <taxon>Rhizobium</taxon>
    </lineage>
</organism>
<dbReference type="InterPro" id="IPR001387">
    <property type="entry name" value="Cro/C1-type_HTH"/>
</dbReference>
<dbReference type="PROSITE" id="PS50943">
    <property type="entry name" value="HTH_CROC1"/>
    <property type="match status" value="1"/>
</dbReference>
<evidence type="ECO:0000313" key="7">
    <source>
        <dbReference type="Proteomes" id="UP000068164"/>
    </source>
</evidence>
<dbReference type="InterPro" id="IPR018653">
    <property type="entry name" value="ScfR_C"/>
</dbReference>
<dbReference type="Pfam" id="PF09856">
    <property type="entry name" value="ScfRs"/>
    <property type="match status" value="1"/>
</dbReference>
<dbReference type="PANTHER" id="PTHR46797">
    <property type="entry name" value="HTH-TYPE TRANSCRIPTIONAL REGULATOR"/>
    <property type="match status" value="1"/>
</dbReference>
<gene>
    <name evidence="6" type="ORF">AS026_24810</name>
</gene>
<dbReference type="SUPFAM" id="SSF47413">
    <property type="entry name" value="lambda repressor-like DNA-binding domains"/>
    <property type="match status" value="1"/>
</dbReference>
<dbReference type="CDD" id="cd00093">
    <property type="entry name" value="HTH_XRE"/>
    <property type="match status" value="1"/>
</dbReference>
<comment type="caution">
    <text evidence="6">The sequence shown here is derived from an EMBL/GenBank/DDBJ whole genome shotgun (WGS) entry which is preliminary data.</text>
</comment>
<dbReference type="GO" id="GO:0003700">
    <property type="term" value="F:DNA-binding transcription factor activity"/>
    <property type="evidence" value="ECO:0007669"/>
    <property type="project" value="TreeGrafter"/>
</dbReference>
<dbReference type="GO" id="GO:0005829">
    <property type="term" value="C:cytosol"/>
    <property type="evidence" value="ECO:0007669"/>
    <property type="project" value="TreeGrafter"/>
</dbReference>
<dbReference type="InterPro" id="IPR050807">
    <property type="entry name" value="TransReg_Diox_bact_type"/>
</dbReference>
<evidence type="ECO:0000256" key="1">
    <source>
        <dbReference type="ARBA" id="ARBA00007227"/>
    </source>
</evidence>
<keyword evidence="4" id="KW-0804">Transcription</keyword>
<dbReference type="Gene3D" id="1.10.260.40">
    <property type="entry name" value="lambda repressor-like DNA-binding domains"/>
    <property type="match status" value="1"/>
</dbReference>
<dbReference type="Pfam" id="PF01381">
    <property type="entry name" value="HTH_3"/>
    <property type="match status" value="1"/>
</dbReference>
<accession>A0A109J1R8</accession>
<dbReference type="AlphaFoldDB" id="A0A109J1R8"/>
<evidence type="ECO:0000256" key="4">
    <source>
        <dbReference type="ARBA" id="ARBA00023163"/>
    </source>
</evidence>
<dbReference type="GO" id="GO:0003677">
    <property type="term" value="F:DNA binding"/>
    <property type="evidence" value="ECO:0007669"/>
    <property type="project" value="UniProtKB-KW"/>
</dbReference>
<dbReference type="SMART" id="SM00530">
    <property type="entry name" value="HTH_XRE"/>
    <property type="match status" value="1"/>
</dbReference>
<dbReference type="Proteomes" id="UP000068164">
    <property type="component" value="Unassembled WGS sequence"/>
</dbReference>
<reference evidence="6 7" key="1">
    <citation type="submission" date="2015-11" db="EMBL/GenBank/DDBJ databases">
        <title>Draft Genome Sequence of the Strain BR 10423 (Rhizobium sp.) isolated from nodules of Mimosa pudica.</title>
        <authorList>
            <person name="Barauna A.C."/>
            <person name="Zilli J.E."/>
            <person name="Simoes-Araujo J.L."/>
            <person name="Reis V.M."/>
            <person name="James E.K."/>
            <person name="Reis F.B.Jr."/>
            <person name="Rouws L.F."/>
            <person name="Passos S.R."/>
            <person name="Gois S.R."/>
        </authorList>
    </citation>
    <scope>NUCLEOTIDE SEQUENCE [LARGE SCALE GENOMIC DNA]</scope>
    <source>
        <strain evidence="6 7">BR10423</strain>
    </source>
</reference>
<keyword evidence="2" id="KW-0805">Transcription regulation</keyword>
<keyword evidence="7" id="KW-1185">Reference proteome</keyword>
<protein>
    <submittedName>
        <fullName evidence="6">Cro/Cl family transcriptional regulator</fullName>
    </submittedName>
</protein>
<keyword evidence="3" id="KW-0238">DNA-binding</keyword>
<dbReference type="InterPro" id="IPR010359">
    <property type="entry name" value="IrrE_HExxH"/>
</dbReference>
<evidence type="ECO:0000256" key="3">
    <source>
        <dbReference type="ARBA" id="ARBA00023125"/>
    </source>
</evidence>
<dbReference type="PANTHER" id="PTHR46797:SF23">
    <property type="entry name" value="HTH-TYPE TRANSCRIPTIONAL REGULATOR SUTR"/>
    <property type="match status" value="1"/>
</dbReference>
<feature type="domain" description="HTH cro/C1-type" evidence="5">
    <location>
        <begin position="12"/>
        <end position="66"/>
    </location>
</feature>
<evidence type="ECO:0000313" key="6">
    <source>
        <dbReference type="EMBL" id="KWV40749.1"/>
    </source>
</evidence>
<dbReference type="Pfam" id="PF06114">
    <property type="entry name" value="Peptidase_M78"/>
    <property type="match status" value="1"/>
</dbReference>
<proteinExistence type="inferred from homology"/>
<sequence>MAERKIFAGPKVRRIRNGLGLTQSAMAEELGISPSYLNLIERNQRPLTVQLLLKLSSVYKVDLEELRDESGGSLNQLREIFADPLLAGELPGDQELVEVAEAAPNAASGIIKLYRAYSEQANRLSDLTSLTAGAGQVPLAGARLPADEVRDIMERRSAYFSQLEAAAETFLARFAETRDLPAAFREWLRAERGISVRVLPVHVMPDLRRRFDRHSMRLFVSERLSPADQAHEIAIEVATLALRDAILAELDGLALSTPEAKRIARFELCRYGALALAMPYGPFLSAAQGSRYDVDILRSRFGVSYAQAAARLVMLQRPGASAIPFFMIEIDAAGHRLRRAGAQGFPHSRFGGGCPKLNIHAAFLQPGQILAETVEMPDGARYLTVSRTLEGPNAAFGERIRRTALQIGCDAAAGEASVYGQVATSQQPVAIGPACRLCERRGCLSRAEPPVTRPLGLDEMVAGLSSFDFQ</sequence>
<name>A0A109J1R8_9HYPH</name>
<comment type="similarity">
    <text evidence="1">Belongs to the short-chain fatty acyl-CoA assimilation regulator (ScfR) family.</text>
</comment>
<dbReference type="OrthoDB" id="1123084at2"/>